<evidence type="ECO:0000313" key="7">
    <source>
        <dbReference type="EMBL" id="AEI74930.1"/>
    </source>
</evidence>
<dbReference type="HOGENOM" id="CLU_798794_0_0_6"/>
<keyword evidence="5 6" id="KW-0472">Membrane</keyword>
<dbReference type="GO" id="GO:0016020">
    <property type="term" value="C:membrane"/>
    <property type="evidence" value="ECO:0007669"/>
    <property type="project" value="UniProtKB-SubCell"/>
</dbReference>
<feature type="transmembrane region" description="Helical" evidence="6">
    <location>
        <begin position="149"/>
        <end position="168"/>
    </location>
</feature>
<evidence type="ECO:0000256" key="4">
    <source>
        <dbReference type="ARBA" id="ARBA00022989"/>
    </source>
</evidence>
<keyword evidence="4 6" id="KW-1133">Transmembrane helix</keyword>
<evidence type="ECO:0008006" key="9">
    <source>
        <dbReference type="Google" id="ProtNLM"/>
    </source>
</evidence>
<dbReference type="KEGG" id="men:MEPCIT_294"/>
<evidence type="ECO:0000256" key="2">
    <source>
        <dbReference type="ARBA" id="ARBA00009773"/>
    </source>
</evidence>
<dbReference type="Pfam" id="PF01594">
    <property type="entry name" value="AI-2E_transport"/>
    <property type="match status" value="1"/>
</dbReference>
<comment type="similarity">
    <text evidence="2">Belongs to the autoinducer-2 exporter (AI-2E) (TC 2.A.86) family.</text>
</comment>
<dbReference type="OrthoDB" id="8113193at2"/>
<dbReference type="eggNOG" id="COG0628">
    <property type="taxonomic scope" value="Bacteria"/>
</dbReference>
<reference key="1">
    <citation type="submission" date="2010-09" db="EMBL/GenBank/DDBJ databases">
        <title>An interdependent metabolic patchwork in the nested three-way symbiosis of mealybugs.</title>
        <authorList>
            <person name="McCutcheon J.P."/>
            <person name="von Dohlen C.D."/>
        </authorList>
    </citation>
    <scope>NUCLEOTIDE SEQUENCE</scope>
    <source>
        <strain>PCIT</strain>
    </source>
</reference>
<dbReference type="EMBL" id="CP002243">
    <property type="protein sequence ID" value="AEI74930.1"/>
    <property type="molecule type" value="Genomic_DNA"/>
</dbReference>
<evidence type="ECO:0000313" key="8">
    <source>
        <dbReference type="Proteomes" id="UP000000504"/>
    </source>
</evidence>
<evidence type="ECO:0000256" key="5">
    <source>
        <dbReference type="ARBA" id="ARBA00023136"/>
    </source>
</evidence>
<keyword evidence="3 6" id="KW-0812">Transmembrane</keyword>
<dbReference type="AlphaFoldDB" id="F7XXV4"/>
<dbReference type="InterPro" id="IPR002549">
    <property type="entry name" value="AI-2E-like"/>
</dbReference>
<accession>F7XXV4</accession>
<name>F7XXV4_MOREP</name>
<sequence>MIVSETWLKAISYLLMFIFITIIIPLHLFPCFIAGFLTYEMSISLLLWFDRRLVGRESGRLVVMALIAVVFLTIALIIGIVHQISCFTTDIQRGIDITAKTNRIFSNVKNCIPNYFPVLPPKSTEELKDKLFDLVESNSIMISNMGRSVFHRLITIVIGLIIGAVISLNKPSDRNNTYFTQQLLERLHYLSQAFRNIVFAQIKVSLVNTLLTSMIILWLFPLFDVYLPLGKMLILATFIFGLLPILGNLISNVMIIISAMSISLSVGGVMALYLILIHKLEYFLNAEIVGNRINAKSWELLLAMLILESAFGMEGLIAAPIYYAYLKIELRARELI</sequence>
<feature type="transmembrane region" description="Helical" evidence="6">
    <location>
        <begin position="61"/>
        <end position="81"/>
    </location>
</feature>
<evidence type="ECO:0000256" key="3">
    <source>
        <dbReference type="ARBA" id="ARBA00022692"/>
    </source>
</evidence>
<feature type="transmembrane region" description="Helical" evidence="6">
    <location>
        <begin position="7"/>
        <end position="26"/>
    </location>
</feature>
<organism evidence="7 8">
    <name type="scientific">Moranella endobia (strain PCIT)</name>
    <dbReference type="NCBI Taxonomy" id="903503"/>
    <lineage>
        <taxon>Bacteria</taxon>
        <taxon>Pseudomonadati</taxon>
        <taxon>Pseudomonadota</taxon>
        <taxon>Gammaproteobacteria</taxon>
        <taxon>Enterobacterales</taxon>
        <taxon>Enterobacteriaceae</taxon>
        <taxon>Candidatus Moranella</taxon>
    </lineage>
</organism>
<protein>
    <recommendedName>
        <fullName evidence="9">AI-2E family transporter</fullName>
    </recommendedName>
</protein>
<dbReference type="RefSeq" id="WP_013975680.1">
    <property type="nucleotide sequence ID" value="NC_015735.1"/>
</dbReference>
<evidence type="ECO:0000256" key="6">
    <source>
        <dbReference type="SAM" id="Phobius"/>
    </source>
</evidence>
<keyword evidence="8" id="KW-1185">Reference proteome</keyword>
<dbReference type="Proteomes" id="UP000000504">
    <property type="component" value="Chromosome"/>
</dbReference>
<reference evidence="7 8" key="2">
    <citation type="journal article" date="2011" name="Curr. Biol.">
        <title>An interdependent metabolic patchwork in the nested symbiosis of mealybugs.</title>
        <authorList>
            <person name="McCutcheon J.P."/>
            <person name="von Dohlen C.D."/>
        </authorList>
    </citation>
    <scope>NUCLEOTIDE SEQUENCE [LARGE SCALE GENOMIC DNA]</scope>
    <source>
        <strain evidence="7 8">PCIT</strain>
    </source>
</reference>
<feature type="transmembrane region" description="Helical" evidence="6">
    <location>
        <begin position="253"/>
        <end position="276"/>
    </location>
</feature>
<proteinExistence type="inferred from homology"/>
<feature type="transmembrane region" description="Helical" evidence="6">
    <location>
        <begin position="197"/>
        <end position="220"/>
    </location>
</feature>
<gene>
    <name evidence="7" type="ordered locus">MEPCIT_294</name>
</gene>
<feature type="transmembrane region" description="Helical" evidence="6">
    <location>
        <begin position="300"/>
        <end position="325"/>
    </location>
</feature>
<feature type="transmembrane region" description="Helical" evidence="6">
    <location>
        <begin position="226"/>
        <end position="246"/>
    </location>
</feature>
<evidence type="ECO:0000256" key="1">
    <source>
        <dbReference type="ARBA" id="ARBA00004141"/>
    </source>
</evidence>
<comment type="subcellular location">
    <subcellularLocation>
        <location evidence="1">Membrane</location>
        <topology evidence="1">Multi-pass membrane protein</topology>
    </subcellularLocation>
</comment>